<protein>
    <submittedName>
        <fullName evidence="1">Uncharacterized protein</fullName>
    </submittedName>
</protein>
<name>A0AAV4WYY6_CAEEX</name>
<keyword evidence="2" id="KW-1185">Reference proteome</keyword>
<evidence type="ECO:0000313" key="2">
    <source>
        <dbReference type="Proteomes" id="UP001054945"/>
    </source>
</evidence>
<proteinExistence type="predicted"/>
<dbReference type="AlphaFoldDB" id="A0AAV4WYY6"/>
<accession>A0AAV4WYY6</accession>
<reference evidence="1 2" key="1">
    <citation type="submission" date="2021-06" db="EMBL/GenBank/DDBJ databases">
        <title>Caerostris extrusa draft genome.</title>
        <authorList>
            <person name="Kono N."/>
            <person name="Arakawa K."/>
        </authorList>
    </citation>
    <scope>NUCLEOTIDE SEQUENCE [LARGE SCALE GENOMIC DNA]</scope>
</reference>
<organism evidence="1 2">
    <name type="scientific">Caerostris extrusa</name>
    <name type="common">Bark spider</name>
    <name type="synonym">Caerostris bankana</name>
    <dbReference type="NCBI Taxonomy" id="172846"/>
    <lineage>
        <taxon>Eukaryota</taxon>
        <taxon>Metazoa</taxon>
        <taxon>Ecdysozoa</taxon>
        <taxon>Arthropoda</taxon>
        <taxon>Chelicerata</taxon>
        <taxon>Arachnida</taxon>
        <taxon>Araneae</taxon>
        <taxon>Araneomorphae</taxon>
        <taxon>Entelegynae</taxon>
        <taxon>Araneoidea</taxon>
        <taxon>Araneidae</taxon>
        <taxon>Caerostris</taxon>
    </lineage>
</organism>
<gene>
    <name evidence="1" type="ORF">CEXT_808831</name>
</gene>
<comment type="caution">
    <text evidence="1">The sequence shown here is derived from an EMBL/GenBank/DDBJ whole genome shotgun (WGS) entry which is preliminary data.</text>
</comment>
<dbReference type="Proteomes" id="UP001054945">
    <property type="component" value="Unassembled WGS sequence"/>
</dbReference>
<evidence type="ECO:0000313" key="1">
    <source>
        <dbReference type="EMBL" id="GIY87503.1"/>
    </source>
</evidence>
<sequence>MEERMYTARRFPLQEVEDVVIAECVNLKTNLLVFGEQQWSHSPMKSQLFKLPGNSFRTCLEAIGYYSLTSSITIDLRTSIVEDRLVLSRQRGSEILMTYNPSHFSRKIEDRKPNVFRLHQQHYLPRSVLHVSPPRNASGNMLMRSSIKFINTPRKIRHQRLRNIGCRKAYADH</sequence>
<dbReference type="EMBL" id="BPLR01016947">
    <property type="protein sequence ID" value="GIY87503.1"/>
    <property type="molecule type" value="Genomic_DNA"/>
</dbReference>